<sequence>MITPTKGISPQRALLTIGAQISMILTEPMTVSQAWGSLKAWRFQHSNDEVLPYSWFVLALDLLYALDTIHYYDGLLYRKRGN</sequence>
<dbReference type="RefSeq" id="WP_094692198.1">
    <property type="nucleotide sequence ID" value="NZ_CALENZ010000044.1"/>
</dbReference>
<comment type="caution">
    <text evidence="2">The sequence shown here is derived from an EMBL/GenBank/DDBJ whole genome shotgun (WGS) entry which is preliminary data.</text>
</comment>
<organism evidence="2 3">
    <name type="scientific">Bifidobacterium aquikefiri</name>
    <dbReference type="NCBI Taxonomy" id="1653207"/>
    <lineage>
        <taxon>Bacteria</taxon>
        <taxon>Bacillati</taxon>
        <taxon>Actinomycetota</taxon>
        <taxon>Actinomycetes</taxon>
        <taxon>Bifidobacteriales</taxon>
        <taxon>Bifidobacteriaceae</taxon>
        <taxon>Bifidobacterium</taxon>
    </lineage>
</organism>
<keyword evidence="1" id="KW-0812">Transmembrane</keyword>
<proteinExistence type="predicted"/>
<feature type="transmembrane region" description="Helical" evidence="1">
    <location>
        <begin position="51"/>
        <end position="72"/>
    </location>
</feature>
<evidence type="ECO:0000256" key="1">
    <source>
        <dbReference type="SAM" id="Phobius"/>
    </source>
</evidence>
<keyword evidence="3" id="KW-1185">Reference proteome</keyword>
<feature type="transmembrane region" description="Helical" evidence="1">
    <location>
        <begin position="12"/>
        <end position="31"/>
    </location>
</feature>
<dbReference type="InterPro" id="IPR046897">
    <property type="entry name" value="ABC-3C_MC6"/>
</dbReference>
<dbReference type="Pfam" id="PF20293">
    <property type="entry name" value="MC6"/>
    <property type="match status" value="1"/>
</dbReference>
<accession>A0A261GB17</accession>
<evidence type="ECO:0000313" key="3">
    <source>
        <dbReference type="Proteomes" id="UP000216451"/>
    </source>
</evidence>
<dbReference type="GeneID" id="98294868"/>
<evidence type="ECO:0000313" key="2">
    <source>
        <dbReference type="EMBL" id="OZG68365.1"/>
    </source>
</evidence>
<keyword evidence="1" id="KW-1133">Transmembrane helix</keyword>
<dbReference type="Proteomes" id="UP000216451">
    <property type="component" value="Unassembled WGS sequence"/>
</dbReference>
<dbReference type="AlphaFoldDB" id="A0A261GB17"/>
<reference evidence="2 3" key="1">
    <citation type="journal article" date="2017" name="BMC Genomics">
        <title>Comparative genomic and phylogenomic analyses of the Bifidobacteriaceae family.</title>
        <authorList>
            <person name="Lugli G.A."/>
            <person name="Milani C."/>
            <person name="Turroni F."/>
            <person name="Duranti S."/>
            <person name="Mancabelli L."/>
            <person name="Mangifesta M."/>
            <person name="Ferrario C."/>
            <person name="Modesto M."/>
            <person name="Mattarelli P."/>
            <person name="Jiri K."/>
            <person name="van Sinderen D."/>
            <person name="Ventura M."/>
        </authorList>
    </citation>
    <scope>NUCLEOTIDE SEQUENCE [LARGE SCALE GENOMIC DNA]</scope>
    <source>
        <strain evidence="2 3">LMG 28769</strain>
    </source>
</reference>
<name>A0A261GB17_9BIFI</name>
<protein>
    <submittedName>
        <fullName evidence="2">Uncharacterized protein</fullName>
    </submittedName>
</protein>
<gene>
    <name evidence="2" type="ORF">BAQU_0180</name>
</gene>
<dbReference type="EMBL" id="MWXA01000002">
    <property type="protein sequence ID" value="OZG68365.1"/>
    <property type="molecule type" value="Genomic_DNA"/>
</dbReference>
<keyword evidence="1" id="KW-0472">Membrane</keyword>
<dbReference type="OrthoDB" id="4555046at2"/>